<gene>
    <name evidence="1" type="ORF">AFUS01_LOCUS29773</name>
</gene>
<evidence type="ECO:0000313" key="1">
    <source>
        <dbReference type="EMBL" id="CAG7819314.1"/>
    </source>
</evidence>
<dbReference type="OrthoDB" id="5983986at2759"/>
<organism evidence="1 2">
    <name type="scientific">Allacma fusca</name>
    <dbReference type="NCBI Taxonomy" id="39272"/>
    <lineage>
        <taxon>Eukaryota</taxon>
        <taxon>Metazoa</taxon>
        <taxon>Ecdysozoa</taxon>
        <taxon>Arthropoda</taxon>
        <taxon>Hexapoda</taxon>
        <taxon>Collembola</taxon>
        <taxon>Symphypleona</taxon>
        <taxon>Sminthuridae</taxon>
        <taxon>Allacma</taxon>
    </lineage>
</organism>
<dbReference type="Proteomes" id="UP000708208">
    <property type="component" value="Unassembled WGS sequence"/>
</dbReference>
<sequence>MTLMELYDRLEGKLHSLESLGRKTKYDCDILYQMLEASLSEELLRTWKRVQDQYKSDSEYNGESLTKLELLMKFLKAEAQREDEIAITLSTVKCTVRDKKRKVEVVEEESLPTAAGLTTAARVVTINNKKPAKVNCVFCEKPHPSKDCYTAPKLTYEERKQKLMKAKCCFLCFRKNHLSFNCRDKSRCQSCLGRHNVVMCPKGRISKNDSKKGFNPNEAKASTSTSCLSTTESTRVLKEVPLQTVKVKVLGPEGKERTVRAILDP</sequence>
<name>A0A8J2PMZ6_9HEXA</name>
<dbReference type="PANTHER" id="PTHR47331">
    <property type="entry name" value="PHD-TYPE DOMAIN-CONTAINING PROTEIN"/>
    <property type="match status" value="1"/>
</dbReference>
<accession>A0A8J2PMZ6</accession>
<reference evidence="1" key="1">
    <citation type="submission" date="2021-06" db="EMBL/GenBank/DDBJ databases">
        <authorList>
            <person name="Hodson N. C."/>
            <person name="Mongue J. A."/>
            <person name="Jaron S. K."/>
        </authorList>
    </citation>
    <scope>NUCLEOTIDE SEQUENCE</scope>
</reference>
<protein>
    <submittedName>
        <fullName evidence="1">Uncharacterized protein</fullName>
    </submittedName>
</protein>
<feature type="non-terminal residue" evidence="1">
    <location>
        <position position="265"/>
    </location>
</feature>
<dbReference type="EMBL" id="CAJVCH010446208">
    <property type="protein sequence ID" value="CAG7819314.1"/>
    <property type="molecule type" value="Genomic_DNA"/>
</dbReference>
<evidence type="ECO:0000313" key="2">
    <source>
        <dbReference type="Proteomes" id="UP000708208"/>
    </source>
</evidence>
<keyword evidence="2" id="KW-1185">Reference proteome</keyword>
<proteinExistence type="predicted"/>
<dbReference type="AlphaFoldDB" id="A0A8J2PMZ6"/>
<dbReference type="PANTHER" id="PTHR47331:SF1">
    <property type="entry name" value="GAG-LIKE PROTEIN"/>
    <property type="match status" value="1"/>
</dbReference>
<comment type="caution">
    <text evidence="1">The sequence shown here is derived from an EMBL/GenBank/DDBJ whole genome shotgun (WGS) entry which is preliminary data.</text>
</comment>